<gene>
    <name evidence="2" type="ORF">DEA8626_02383</name>
</gene>
<sequence>MTPEHWQAVLSRIGAEAPADLDEEVSPKIRPRKGAGLSVWNDGTPPPSPRLWDRPEAGLSQIGIRIDDTFAGEEIAVALRLAAAALERGVVPLILAVGDGPVFLERFGFRVERFVGDSADDRAAWEAEMTAFWDLALIIDARDVVVFG</sequence>
<dbReference type="OrthoDB" id="7708708at2"/>
<feature type="region of interest" description="Disordered" evidence="1">
    <location>
        <begin position="33"/>
        <end position="54"/>
    </location>
</feature>
<reference evidence="2 3" key="1">
    <citation type="submission" date="2018-03" db="EMBL/GenBank/DDBJ databases">
        <authorList>
            <person name="Keele B.F."/>
        </authorList>
    </citation>
    <scope>NUCLEOTIDE SEQUENCE [LARGE SCALE GENOMIC DNA]</scope>
    <source>
        <strain evidence="2 3">CECT 8626</strain>
    </source>
</reference>
<keyword evidence="3" id="KW-1185">Reference proteome</keyword>
<evidence type="ECO:0000313" key="2">
    <source>
        <dbReference type="EMBL" id="SPH23319.1"/>
    </source>
</evidence>
<dbReference type="EMBL" id="OMOQ01000002">
    <property type="protein sequence ID" value="SPH23319.1"/>
    <property type="molecule type" value="Genomic_DNA"/>
</dbReference>
<organism evidence="2 3">
    <name type="scientific">Albidovulum aquaemixtae</name>
    <dbReference type="NCBI Taxonomy" id="1542388"/>
    <lineage>
        <taxon>Bacteria</taxon>
        <taxon>Pseudomonadati</taxon>
        <taxon>Pseudomonadota</taxon>
        <taxon>Alphaproteobacteria</taxon>
        <taxon>Rhodobacterales</taxon>
        <taxon>Paracoccaceae</taxon>
        <taxon>Albidovulum</taxon>
    </lineage>
</organism>
<dbReference type="Proteomes" id="UP000244924">
    <property type="component" value="Unassembled WGS sequence"/>
</dbReference>
<dbReference type="RefSeq" id="WP_108853442.1">
    <property type="nucleotide sequence ID" value="NZ_OMOQ01000002.1"/>
</dbReference>
<proteinExistence type="predicted"/>
<evidence type="ECO:0000313" key="3">
    <source>
        <dbReference type="Proteomes" id="UP000244924"/>
    </source>
</evidence>
<protein>
    <submittedName>
        <fullName evidence="2">Uncharacterized protein</fullName>
    </submittedName>
</protein>
<dbReference type="AlphaFoldDB" id="A0A2R8BIT1"/>
<name>A0A2R8BIT1_9RHOB</name>
<accession>A0A2R8BIT1</accession>
<evidence type="ECO:0000256" key="1">
    <source>
        <dbReference type="SAM" id="MobiDB-lite"/>
    </source>
</evidence>